<geneLocation type="plasmid" evidence="2 3">
    <name>lp28-4</name>
</geneLocation>
<organism evidence="2 3">
    <name type="scientific">Borrelia bissettiae (strain DSM 17990 / CIP 109136 / DN127)</name>
    <name type="common">Borreliella bissettiae</name>
    <dbReference type="NCBI Taxonomy" id="521010"/>
    <lineage>
        <taxon>Bacteria</taxon>
        <taxon>Pseudomonadati</taxon>
        <taxon>Spirochaetota</taxon>
        <taxon>Spirochaetia</taxon>
        <taxon>Spirochaetales</taxon>
        <taxon>Borreliaceae</taxon>
        <taxon>Borreliella</taxon>
    </lineage>
</organism>
<evidence type="ECO:0000256" key="1">
    <source>
        <dbReference type="SAM" id="Phobius"/>
    </source>
</evidence>
<dbReference type="HOGENOM" id="CLU_3325179_0_0_12"/>
<proteinExistence type="predicted"/>
<reference evidence="2 3" key="2">
    <citation type="journal article" date="2012" name="J. Bacteriol.">
        <title>Whole-Genome Sequences of Borrelia bissettii, Borrelia valaisiana, and Borrelia spielmanii.</title>
        <authorList>
            <person name="Schutzer S.E."/>
            <person name="Fraser-Liggett C.M."/>
            <person name="Qiu W.G."/>
            <person name="Kraiczy P."/>
            <person name="Mongodin E.F."/>
            <person name="Dunn J.J."/>
            <person name="Luft B.J."/>
            <person name="Casjens S.R."/>
        </authorList>
    </citation>
    <scope>NUCLEOTIDE SEQUENCE [LARGE SCALE GENOMIC DNA]</scope>
    <source>
        <strain evidence="2 3">DN127</strain>
    </source>
</reference>
<gene>
    <name evidence="2" type="ordered locus">BbiDN127_I0040</name>
</gene>
<keyword evidence="1" id="KW-1133">Transmembrane helix</keyword>
<name>G0AP88_BORBD</name>
<evidence type="ECO:0000313" key="2">
    <source>
        <dbReference type="EMBL" id="AEL19514.1"/>
    </source>
</evidence>
<keyword evidence="1" id="KW-0472">Membrane</keyword>
<keyword evidence="2" id="KW-0614">Plasmid</keyword>
<reference key="1">
    <citation type="submission" date="2011-06" db="EMBL/GenBank/DDBJ databases">
        <authorList>
            <person name="Mongodin E.F."/>
            <person name="Casjens S.R."/>
            <person name="Fraser-Liggett C.M."/>
            <person name="Qiu W.-G."/>
            <person name="Dunn J.J."/>
            <person name="Luft B.J."/>
            <person name="Schutzer S.E."/>
        </authorList>
    </citation>
    <scope>NUCLEOTIDE SEQUENCE</scope>
    <source>
        <strain>DN127</strain>
    </source>
</reference>
<dbReference type="EMBL" id="CP002759">
    <property type="protein sequence ID" value="AEL19514.1"/>
    <property type="molecule type" value="Genomic_DNA"/>
</dbReference>
<accession>G0AP88</accession>
<dbReference type="AlphaFoldDB" id="G0AP88"/>
<keyword evidence="1" id="KW-0812">Transmembrane</keyword>
<keyword evidence="3" id="KW-1185">Reference proteome</keyword>
<feature type="transmembrane region" description="Helical" evidence="1">
    <location>
        <begin position="12"/>
        <end position="37"/>
    </location>
</feature>
<dbReference type="KEGG" id="bbs:BbiDN127_I0040"/>
<protein>
    <submittedName>
        <fullName evidence="2">Membrane protein</fullName>
    </submittedName>
</protein>
<sequence>MEKLRASNRIVIIAVVVVPTAISILTPFITSLISNYFK</sequence>
<evidence type="ECO:0000313" key="3">
    <source>
        <dbReference type="Proteomes" id="UP000001634"/>
    </source>
</evidence>
<dbReference type="Proteomes" id="UP000001634">
    <property type="component" value="Plasmid lp28-4"/>
</dbReference>